<name>A0ABS6FU93_9BACL</name>
<accession>A0ABS6FU93</accession>
<dbReference type="Proteomes" id="UP000743001">
    <property type="component" value="Unassembled WGS sequence"/>
</dbReference>
<sequence length="414" mass="43551">MLSLALLAGGGTAAFAEITANAAEAGSQPTIKQSSLQTIVAIGDSITAGYEPGMTEASAVYGYVDRIKEQALFHNRTEVTNYGILGLTSTGLLNYLKAIQEGSAVTADTIQPGISDPRISVFASGIPGTKIKLAQADTILITIGGNDVSQLIGQAKSLSAEQLETKANELLTVYKTNIQEILSVLTVVNPDAQIILADQYQPVPKIAGESQYVMLSEVAAGFTQAVDEAVAALVQEGKSVKAAHVAEKFVGKELSYTHIFNEDVHPNQSGYETIAKVLAESIWGTYRETAAKTGTAELSVVVSGTELQTPYPPVVKNGQTFVVLRDITDAIGGTSKWDSKSSTATVSYNGSEVVIPIGAKTVTANGISLETASPAFLQKVGSEQKTYVPLALLVKGLGLDVQYSSKMKTVFINL</sequence>
<dbReference type="PANTHER" id="PTHR30383">
    <property type="entry name" value="THIOESTERASE 1/PROTEASE 1/LYSOPHOSPHOLIPASE L1"/>
    <property type="match status" value="1"/>
</dbReference>
<evidence type="ECO:0000313" key="2">
    <source>
        <dbReference type="EMBL" id="MBU5673593.1"/>
    </source>
</evidence>
<dbReference type="Pfam" id="PF07833">
    <property type="entry name" value="Cu_amine_oxidN1"/>
    <property type="match status" value="1"/>
</dbReference>
<dbReference type="InterPro" id="IPR051532">
    <property type="entry name" value="Ester_Hydrolysis_Enzymes"/>
</dbReference>
<dbReference type="InterPro" id="IPR001087">
    <property type="entry name" value="GDSL"/>
</dbReference>
<keyword evidence="3" id="KW-1185">Reference proteome</keyword>
<evidence type="ECO:0000259" key="1">
    <source>
        <dbReference type="Pfam" id="PF07833"/>
    </source>
</evidence>
<comment type="caution">
    <text evidence="2">The sequence shown here is derived from an EMBL/GenBank/DDBJ whole genome shotgun (WGS) entry which is preliminary data.</text>
</comment>
<gene>
    <name evidence="2" type="ORF">KQJ23_17310</name>
</gene>
<dbReference type="EMBL" id="JAHLQJ010000015">
    <property type="protein sequence ID" value="MBU5673593.1"/>
    <property type="molecule type" value="Genomic_DNA"/>
</dbReference>
<dbReference type="InterPro" id="IPR012854">
    <property type="entry name" value="Cu_amine_oxidase-like_N"/>
</dbReference>
<proteinExistence type="predicted"/>
<dbReference type="Pfam" id="PF00657">
    <property type="entry name" value="Lipase_GDSL"/>
    <property type="match status" value="1"/>
</dbReference>
<reference evidence="2 3" key="1">
    <citation type="submission" date="2021-06" db="EMBL/GenBank/DDBJ databases">
        <authorList>
            <person name="Sun Q."/>
            <person name="Li D."/>
        </authorList>
    </citation>
    <scope>NUCLEOTIDE SEQUENCE [LARGE SCALE GENOMIC DNA]</scope>
    <source>
        <strain evidence="2 3">MSJ-6</strain>
    </source>
</reference>
<feature type="domain" description="Copper amine oxidase-like N-terminal" evidence="1">
    <location>
        <begin position="302"/>
        <end position="412"/>
    </location>
</feature>
<evidence type="ECO:0000313" key="3">
    <source>
        <dbReference type="Proteomes" id="UP000743001"/>
    </source>
</evidence>
<protein>
    <submittedName>
        <fullName evidence="2">Copper amine oxidase</fullName>
    </submittedName>
</protein>
<organism evidence="2 3">
    <name type="scientific">Paenibacillus brevis</name>
    <dbReference type="NCBI Taxonomy" id="2841508"/>
    <lineage>
        <taxon>Bacteria</taxon>
        <taxon>Bacillati</taxon>
        <taxon>Bacillota</taxon>
        <taxon>Bacilli</taxon>
        <taxon>Bacillales</taxon>
        <taxon>Paenibacillaceae</taxon>
        <taxon>Paenibacillus</taxon>
    </lineage>
</organism>
<dbReference type="PANTHER" id="PTHR30383:SF27">
    <property type="entry name" value="SPORE GERMINATION LIPASE LIPC"/>
    <property type="match status" value="1"/>
</dbReference>